<keyword evidence="1" id="KW-0472">Membrane</keyword>
<evidence type="ECO:0000256" key="1">
    <source>
        <dbReference type="SAM" id="Phobius"/>
    </source>
</evidence>
<comment type="caution">
    <text evidence="2">The sequence shown here is derived from an EMBL/GenBank/DDBJ whole genome shotgun (WGS) entry which is preliminary data.</text>
</comment>
<sequence>MFSFTNRNYWRRDGWIWSRSFRTELTRIQVMEVLNLASQLVPTKSLESKPLKGLRVGVSLPSFFSRVTTYYIFSFILIILNLSLCDAVRYGNQVSAEELSSLYGASRANGVGPEV</sequence>
<dbReference type="Proteomes" id="UP000631114">
    <property type="component" value="Unassembled WGS sequence"/>
</dbReference>
<reference evidence="2 3" key="1">
    <citation type="submission" date="2020-10" db="EMBL/GenBank/DDBJ databases">
        <title>The Coptis chinensis genome and diversification of protoberbering-type alkaloids.</title>
        <authorList>
            <person name="Wang B."/>
            <person name="Shu S."/>
            <person name="Song C."/>
            <person name="Liu Y."/>
        </authorList>
    </citation>
    <scope>NUCLEOTIDE SEQUENCE [LARGE SCALE GENOMIC DNA]</scope>
    <source>
        <strain evidence="2">HL-2020</strain>
        <tissue evidence="2">Leaf</tissue>
    </source>
</reference>
<protein>
    <submittedName>
        <fullName evidence="2">Uncharacterized protein</fullName>
    </submittedName>
</protein>
<proteinExistence type="predicted"/>
<keyword evidence="1" id="KW-1133">Transmembrane helix</keyword>
<gene>
    <name evidence="2" type="ORF">IFM89_006812</name>
</gene>
<dbReference type="AlphaFoldDB" id="A0A835IBH4"/>
<name>A0A835IBH4_9MAGN</name>
<organism evidence="2 3">
    <name type="scientific">Coptis chinensis</name>
    <dbReference type="NCBI Taxonomy" id="261450"/>
    <lineage>
        <taxon>Eukaryota</taxon>
        <taxon>Viridiplantae</taxon>
        <taxon>Streptophyta</taxon>
        <taxon>Embryophyta</taxon>
        <taxon>Tracheophyta</taxon>
        <taxon>Spermatophyta</taxon>
        <taxon>Magnoliopsida</taxon>
        <taxon>Ranunculales</taxon>
        <taxon>Ranunculaceae</taxon>
        <taxon>Coptidoideae</taxon>
        <taxon>Coptis</taxon>
    </lineage>
</organism>
<feature type="transmembrane region" description="Helical" evidence="1">
    <location>
        <begin position="63"/>
        <end position="84"/>
    </location>
</feature>
<keyword evidence="1" id="KW-0812">Transmembrane</keyword>
<keyword evidence="3" id="KW-1185">Reference proteome</keyword>
<evidence type="ECO:0000313" key="3">
    <source>
        <dbReference type="Proteomes" id="UP000631114"/>
    </source>
</evidence>
<dbReference type="EMBL" id="JADFTS010000003">
    <property type="protein sequence ID" value="KAF9613302.1"/>
    <property type="molecule type" value="Genomic_DNA"/>
</dbReference>
<evidence type="ECO:0000313" key="2">
    <source>
        <dbReference type="EMBL" id="KAF9613302.1"/>
    </source>
</evidence>
<accession>A0A835IBH4</accession>
<dbReference type="OrthoDB" id="421993at2759"/>